<reference evidence="1" key="1">
    <citation type="submission" date="2023-10" db="EMBL/GenBank/DDBJ databases">
        <authorList>
            <person name="Chen Y."/>
            <person name="Shah S."/>
            <person name="Dougan E. K."/>
            <person name="Thang M."/>
            <person name="Chan C."/>
        </authorList>
    </citation>
    <scope>NUCLEOTIDE SEQUENCE [LARGE SCALE GENOMIC DNA]</scope>
</reference>
<dbReference type="Proteomes" id="UP001189429">
    <property type="component" value="Unassembled WGS sequence"/>
</dbReference>
<evidence type="ECO:0000313" key="1">
    <source>
        <dbReference type="EMBL" id="CAK0824359.1"/>
    </source>
</evidence>
<dbReference type="InterPro" id="IPR036047">
    <property type="entry name" value="F-box-like_dom_sf"/>
</dbReference>
<dbReference type="SUPFAM" id="SSF81383">
    <property type="entry name" value="F-box domain"/>
    <property type="match status" value="1"/>
</dbReference>
<evidence type="ECO:0000313" key="2">
    <source>
        <dbReference type="Proteomes" id="UP001189429"/>
    </source>
</evidence>
<dbReference type="PANTHER" id="PTHR31482">
    <property type="entry name" value="ESTS AU081301(E20138)"/>
    <property type="match status" value="1"/>
</dbReference>
<name>A0ABN9S469_9DINO</name>
<protein>
    <recommendedName>
        <fullName evidence="3">F-box domain-containing protein</fullName>
    </recommendedName>
</protein>
<dbReference type="EMBL" id="CAUYUJ010008572">
    <property type="protein sequence ID" value="CAK0824359.1"/>
    <property type="molecule type" value="Genomic_DNA"/>
</dbReference>
<evidence type="ECO:0008006" key="3">
    <source>
        <dbReference type="Google" id="ProtNLM"/>
    </source>
</evidence>
<dbReference type="PANTHER" id="PTHR31482:SF18">
    <property type="entry name" value="ESTS AU081301(E20138)"/>
    <property type="match status" value="1"/>
</dbReference>
<gene>
    <name evidence="1" type="ORF">PCOR1329_LOCUS24788</name>
</gene>
<organism evidence="1 2">
    <name type="scientific">Prorocentrum cordatum</name>
    <dbReference type="NCBI Taxonomy" id="2364126"/>
    <lineage>
        <taxon>Eukaryota</taxon>
        <taxon>Sar</taxon>
        <taxon>Alveolata</taxon>
        <taxon>Dinophyceae</taxon>
        <taxon>Prorocentrales</taxon>
        <taxon>Prorocentraceae</taxon>
        <taxon>Prorocentrum</taxon>
    </lineage>
</organism>
<accession>A0ABN9S469</accession>
<comment type="caution">
    <text evidence="1">The sequence shown here is derived from an EMBL/GenBank/DDBJ whole genome shotgun (WGS) entry which is preliminary data.</text>
</comment>
<keyword evidence="2" id="KW-1185">Reference proteome</keyword>
<sequence length="289" mass="32814">MCLMSGGPLGPAAASAVQQPLLLEIGLFLAEEPTEILGLCSVSTQFHELKMGPTADYLWRELYRTRWPKFFDCMTYQEVRDWRLLYIDTLSGRRGCTLEVFHRHKKVGFAMSAMPASVTYDACQDCYVARYFSASEVPPETIPAREDHRLRFCPEAVRPSLLEPRSLPSAWSKAAVLCDTYPDKVLAGIDGLRAGSSIELQWKMQHDSPFGWWYGHLEQLEPIDGGLAKAVITFRHFSPFSQWYRLAVVFGDDQKRECEFGGYTGGIRALSVAESLHFLRFFPKEQLLL</sequence>
<proteinExistence type="predicted"/>